<protein>
    <submittedName>
        <fullName evidence="2">Uncharacterized protein</fullName>
    </submittedName>
</protein>
<feature type="region of interest" description="Disordered" evidence="1">
    <location>
        <begin position="1"/>
        <end position="37"/>
    </location>
</feature>
<dbReference type="RefSeq" id="WP_329498880.1">
    <property type="nucleotide sequence ID" value="NZ_CP108460.1"/>
</dbReference>
<evidence type="ECO:0000313" key="3">
    <source>
        <dbReference type="Proteomes" id="UP001432014"/>
    </source>
</evidence>
<dbReference type="Proteomes" id="UP001432014">
    <property type="component" value="Chromosome"/>
</dbReference>
<evidence type="ECO:0000256" key="1">
    <source>
        <dbReference type="SAM" id="MobiDB-lite"/>
    </source>
</evidence>
<name>A0ABZ1W6B6_9ACTN</name>
<gene>
    <name evidence="2" type="ORF">OG469_13115</name>
</gene>
<evidence type="ECO:0000313" key="2">
    <source>
        <dbReference type="EMBL" id="WUS56382.1"/>
    </source>
</evidence>
<proteinExistence type="predicted"/>
<feature type="region of interest" description="Disordered" evidence="1">
    <location>
        <begin position="92"/>
        <end position="134"/>
    </location>
</feature>
<dbReference type="EMBL" id="CP108482">
    <property type="protein sequence ID" value="WUS56382.1"/>
    <property type="molecule type" value="Genomic_DNA"/>
</dbReference>
<organism evidence="2 3">
    <name type="scientific">Kitasatospora herbaricolor</name>
    <dbReference type="NCBI Taxonomy" id="68217"/>
    <lineage>
        <taxon>Bacteria</taxon>
        <taxon>Bacillati</taxon>
        <taxon>Actinomycetota</taxon>
        <taxon>Actinomycetes</taxon>
        <taxon>Kitasatosporales</taxon>
        <taxon>Streptomycetaceae</taxon>
        <taxon>Kitasatospora</taxon>
    </lineage>
</organism>
<reference evidence="2 3" key="1">
    <citation type="submission" date="2022-10" db="EMBL/GenBank/DDBJ databases">
        <title>The complete genomes of actinobacterial strains from the NBC collection.</title>
        <authorList>
            <person name="Joergensen T.S."/>
            <person name="Alvarez Arevalo M."/>
            <person name="Sterndorff E.B."/>
            <person name="Faurdal D."/>
            <person name="Vuksanovic O."/>
            <person name="Mourched A.-S."/>
            <person name="Charusanti P."/>
            <person name="Shaw S."/>
            <person name="Blin K."/>
            <person name="Weber T."/>
        </authorList>
    </citation>
    <scope>NUCLEOTIDE SEQUENCE [LARGE SCALE GENOMIC DNA]</scope>
    <source>
        <strain evidence="2 3">NBC_01247</strain>
    </source>
</reference>
<accession>A0ABZ1W6B6</accession>
<keyword evidence="3" id="KW-1185">Reference proteome</keyword>
<sequence length="134" mass="14386">MTEEQQRDQAGTTAERRAFPPCECGSRRCGGRPEAGLRLTSPYPPVAAAAGRSAPPAVPYVPRQVGELVLDALSGRLGRFMDRIGKAVYLRPESGGAEWEADPGWIDRPPKGLGTKLSERNRDSRLNSGSAEPA</sequence>